<keyword evidence="1" id="KW-1133">Transmembrane helix</keyword>
<gene>
    <name evidence="2" type="ORF">CRENPOLYSF2_2780009</name>
</gene>
<accession>A0A1R4H8U5</accession>
<proteinExistence type="predicted"/>
<protein>
    <submittedName>
        <fullName evidence="2">Uncharacterized protein</fullName>
    </submittedName>
</protein>
<evidence type="ECO:0000313" key="3">
    <source>
        <dbReference type="Proteomes" id="UP000195442"/>
    </source>
</evidence>
<keyword evidence="1" id="KW-0812">Transmembrane</keyword>
<evidence type="ECO:0000313" key="2">
    <source>
        <dbReference type="EMBL" id="SJM92597.1"/>
    </source>
</evidence>
<dbReference type="RefSeq" id="WP_179210208.1">
    <property type="nucleotide sequence ID" value="NZ_FUKJ01000199.1"/>
</dbReference>
<organism evidence="2 3">
    <name type="scientific">Crenothrix polyspora</name>
    <dbReference type="NCBI Taxonomy" id="360316"/>
    <lineage>
        <taxon>Bacteria</taxon>
        <taxon>Pseudomonadati</taxon>
        <taxon>Pseudomonadota</taxon>
        <taxon>Gammaproteobacteria</taxon>
        <taxon>Methylococcales</taxon>
        <taxon>Crenotrichaceae</taxon>
        <taxon>Crenothrix</taxon>
    </lineage>
</organism>
<keyword evidence="1" id="KW-0472">Membrane</keyword>
<dbReference type="Proteomes" id="UP000195442">
    <property type="component" value="Unassembled WGS sequence"/>
</dbReference>
<dbReference type="EMBL" id="FUKJ01000199">
    <property type="protein sequence ID" value="SJM92597.1"/>
    <property type="molecule type" value="Genomic_DNA"/>
</dbReference>
<evidence type="ECO:0000256" key="1">
    <source>
        <dbReference type="SAM" id="Phobius"/>
    </source>
</evidence>
<name>A0A1R4H8U5_9GAMM</name>
<sequence>MSSLHDMKSKYWKNGIDTDLAVIMSDEDTIDRLLVNTDFDSLDLPEITTKPHLFNSSEHLVDIHTVDDFNDSHLILESLVEKTPAVMIEPITFADDKNTITAISSALEVFTPTIDDDNSNKFIIAPLDNSEHNNSVGTAPSLVQNNTKVEKISLNKKYILNNVIVKNPLVPTENTAPQPQCTDADKPIQTLVNLTSTVNDTLHDSEWILFKAEQDNINTQHKKRIAALENSLRKAMLFSLVAALLAGLSLIAVVSGLV</sequence>
<dbReference type="AlphaFoldDB" id="A0A1R4H8U5"/>
<keyword evidence="3" id="KW-1185">Reference proteome</keyword>
<reference evidence="3" key="1">
    <citation type="submission" date="2017-02" db="EMBL/GenBank/DDBJ databases">
        <authorList>
            <person name="Daims H."/>
        </authorList>
    </citation>
    <scope>NUCLEOTIDE SEQUENCE [LARGE SCALE GENOMIC DNA]</scope>
</reference>
<feature type="transmembrane region" description="Helical" evidence="1">
    <location>
        <begin position="235"/>
        <end position="257"/>
    </location>
</feature>